<dbReference type="InterPro" id="IPR011010">
    <property type="entry name" value="DNA_brk_join_enz"/>
</dbReference>
<accession>A0A1C3EAL4</accession>
<dbReference type="InterPro" id="IPR013762">
    <property type="entry name" value="Integrase-like_cat_sf"/>
</dbReference>
<feature type="domain" description="Tyr recombinase" evidence="3">
    <location>
        <begin position="129"/>
        <end position="312"/>
    </location>
</feature>
<dbReference type="STRING" id="1080227.A8L45_20570"/>
<evidence type="ECO:0000256" key="1">
    <source>
        <dbReference type="ARBA" id="ARBA00023125"/>
    </source>
</evidence>
<dbReference type="EMBL" id="LYBM01000055">
    <property type="protein sequence ID" value="ODA30268.1"/>
    <property type="molecule type" value="Genomic_DNA"/>
</dbReference>
<dbReference type="AlphaFoldDB" id="A0A1C3EAL4"/>
<protein>
    <submittedName>
        <fullName evidence="4">Integrase</fullName>
    </submittedName>
</protein>
<dbReference type="Pfam" id="PF00589">
    <property type="entry name" value="Phage_integrase"/>
    <property type="match status" value="1"/>
</dbReference>
<sequence>MKKIKPMTNQEEITVSTETFCQPDIDLSVWQALTQNQYSHNSLLSFQNDWRTFVNHCIANRLCPLPADVTTVRDFAELTAKERKVSSVRRYTVTISLVHRCHSYKDPARHREVKFLMNRLLQEKSDQAGQATPFHLGHLEALTEKLEKSDRLKDIRDLLIWTLSFEGMLKRSELAALPFDAISTSTVPYLLNVGETPIELSNHASLMIDRWFEISGITDGPLLRRINKHQQLGEKPMDHSSIYRVFRRAADELGMGQQLTFSGQSPRVGASQDLAEAGMSIKEIQHQGRWKSPAMPAQYVGNTQARDEAMAKYKRKLEKE</sequence>
<evidence type="ECO:0000313" key="4">
    <source>
        <dbReference type="EMBL" id="ODA30268.1"/>
    </source>
</evidence>
<name>A0A1C3EAL4_9GAMM</name>
<dbReference type="Gene3D" id="1.10.150.130">
    <property type="match status" value="1"/>
</dbReference>
<dbReference type="InterPro" id="IPR002104">
    <property type="entry name" value="Integrase_catalytic"/>
</dbReference>
<organism evidence="4 5">
    <name type="scientific">Veronia pacifica</name>
    <dbReference type="NCBI Taxonomy" id="1080227"/>
    <lineage>
        <taxon>Bacteria</taxon>
        <taxon>Pseudomonadati</taxon>
        <taxon>Pseudomonadota</taxon>
        <taxon>Gammaproteobacteria</taxon>
        <taxon>Vibrionales</taxon>
        <taxon>Vibrionaceae</taxon>
        <taxon>Veronia</taxon>
    </lineage>
</organism>
<keyword evidence="1" id="KW-0238">DNA-binding</keyword>
<dbReference type="GO" id="GO:0015074">
    <property type="term" value="P:DNA integration"/>
    <property type="evidence" value="ECO:0007669"/>
    <property type="project" value="InterPro"/>
</dbReference>
<dbReference type="GO" id="GO:0003677">
    <property type="term" value="F:DNA binding"/>
    <property type="evidence" value="ECO:0007669"/>
    <property type="project" value="UniProtKB-KW"/>
</dbReference>
<evidence type="ECO:0000256" key="2">
    <source>
        <dbReference type="ARBA" id="ARBA00023172"/>
    </source>
</evidence>
<proteinExistence type="predicted"/>
<dbReference type="RefSeq" id="WP_068905239.1">
    <property type="nucleotide sequence ID" value="NZ_JBHUIF010000015.1"/>
</dbReference>
<dbReference type="Proteomes" id="UP000094936">
    <property type="component" value="Unassembled WGS sequence"/>
</dbReference>
<keyword evidence="5" id="KW-1185">Reference proteome</keyword>
<dbReference type="GO" id="GO:0006310">
    <property type="term" value="P:DNA recombination"/>
    <property type="evidence" value="ECO:0007669"/>
    <property type="project" value="UniProtKB-KW"/>
</dbReference>
<evidence type="ECO:0000259" key="3">
    <source>
        <dbReference type="PROSITE" id="PS51898"/>
    </source>
</evidence>
<reference evidence="4 5" key="1">
    <citation type="submission" date="2016-05" db="EMBL/GenBank/DDBJ databases">
        <title>Genomic Taxonomy of the Vibrionaceae.</title>
        <authorList>
            <person name="Gomez-Gil B."/>
            <person name="Enciso-Ibarra J."/>
        </authorList>
    </citation>
    <scope>NUCLEOTIDE SEQUENCE [LARGE SCALE GENOMIC DNA]</scope>
    <source>
        <strain evidence="4 5">CAIM 1920</strain>
    </source>
</reference>
<gene>
    <name evidence="4" type="ORF">A8L45_20570</name>
</gene>
<dbReference type="Gene3D" id="1.10.443.10">
    <property type="entry name" value="Intergrase catalytic core"/>
    <property type="match status" value="1"/>
</dbReference>
<evidence type="ECO:0000313" key="5">
    <source>
        <dbReference type="Proteomes" id="UP000094936"/>
    </source>
</evidence>
<keyword evidence="2" id="KW-0233">DNA recombination</keyword>
<dbReference type="OrthoDB" id="5914130at2"/>
<dbReference type="SUPFAM" id="SSF56349">
    <property type="entry name" value="DNA breaking-rejoining enzymes"/>
    <property type="match status" value="1"/>
</dbReference>
<dbReference type="PROSITE" id="PS51898">
    <property type="entry name" value="TYR_RECOMBINASE"/>
    <property type="match status" value="1"/>
</dbReference>
<dbReference type="SUPFAM" id="SSF47823">
    <property type="entry name" value="lambda integrase-like, N-terminal domain"/>
    <property type="match status" value="1"/>
</dbReference>
<dbReference type="InterPro" id="IPR010998">
    <property type="entry name" value="Integrase_recombinase_N"/>
</dbReference>
<comment type="caution">
    <text evidence="4">The sequence shown here is derived from an EMBL/GenBank/DDBJ whole genome shotgun (WGS) entry which is preliminary data.</text>
</comment>